<sequence>MEETVHLKHREDTEPTEEPVHPEHREYPEPTEEPVHPEPMQVDAHFDVSFDVNHRVADGP</sequence>
<organism evidence="2 3">
    <name type="scientific">Dreissena polymorpha</name>
    <name type="common">Zebra mussel</name>
    <name type="synonym">Mytilus polymorpha</name>
    <dbReference type="NCBI Taxonomy" id="45954"/>
    <lineage>
        <taxon>Eukaryota</taxon>
        <taxon>Metazoa</taxon>
        <taxon>Spiralia</taxon>
        <taxon>Lophotrochozoa</taxon>
        <taxon>Mollusca</taxon>
        <taxon>Bivalvia</taxon>
        <taxon>Autobranchia</taxon>
        <taxon>Heteroconchia</taxon>
        <taxon>Euheterodonta</taxon>
        <taxon>Imparidentia</taxon>
        <taxon>Neoheterodontei</taxon>
        <taxon>Myida</taxon>
        <taxon>Dreissenoidea</taxon>
        <taxon>Dreissenidae</taxon>
        <taxon>Dreissena</taxon>
    </lineage>
</organism>
<evidence type="ECO:0000313" key="2">
    <source>
        <dbReference type="EMBL" id="KAH3853831.1"/>
    </source>
</evidence>
<evidence type="ECO:0000256" key="1">
    <source>
        <dbReference type="SAM" id="MobiDB-lite"/>
    </source>
</evidence>
<protein>
    <submittedName>
        <fullName evidence="2">Uncharacterized protein</fullName>
    </submittedName>
</protein>
<feature type="region of interest" description="Disordered" evidence="1">
    <location>
        <begin position="1"/>
        <end position="38"/>
    </location>
</feature>
<dbReference type="EMBL" id="JAIWYP010000003">
    <property type="protein sequence ID" value="KAH3853831.1"/>
    <property type="molecule type" value="Genomic_DNA"/>
</dbReference>
<proteinExistence type="predicted"/>
<evidence type="ECO:0000313" key="3">
    <source>
        <dbReference type="Proteomes" id="UP000828390"/>
    </source>
</evidence>
<name>A0A9D4R3L0_DREPO</name>
<feature type="compositionally biased region" description="Basic and acidic residues" evidence="1">
    <location>
        <begin position="1"/>
        <end position="36"/>
    </location>
</feature>
<dbReference type="Proteomes" id="UP000828390">
    <property type="component" value="Unassembled WGS sequence"/>
</dbReference>
<dbReference type="AlphaFoldDB" id="A0A9D4R3L0"/>
<comment type="caution">
    <text evidence="2">The sequence shown here is derived from an EMBL/GenBank/DDBJ whole genome shotgun (WGS) entry which is preliminary data.</text>
</comment>
<reference evidence="2" key="1">
    <citation type="journal article" date="2019" name="bioRxiv">
        <title>The Genome of the Zebra Mussel, Dreissena polymorpha: A Resource for Invasive Species Research.</title>
        <authorList>
            <person name="McCartney M.A."/>
            <person name="Auch B."/>
            <person name="Kono T."/>
            <person name="Mallez S."/>
            <person name="Zhang Y."/>
            <person name="Obille A."/>
            <person name="Becker A."/>
            <person name="Abrahante J.E."/>
            <person name="Garbe J."/>
            <person name="Badalamenti J.P."/>
            <person name="Herman A."/>
            <person name="Mangelson H."/>
            <person name="Liachko I."/>
            <person name="Sullivan S."/>
            <person name="Sone E.D."/>
            <person name="Koren S."/>
            <person name="Silverstein K.A.T."/>
            <person name="Beckman K.B."/>
            <person name="Gohl D.M."/>
        </authorList>
    </citation>
    <scope>NUCLEOTIDE SEQUENCE</scope>
    <source>
        <strain evidence="2">Duluth1</strain>
        <tissue evidence="2">Whole animal</tissue>
    </source>
</reference>
<reference evidence="2" key="2">
    <citation type="submission" date="2020-11" db="EMBL/GenBank/DDBJ databases">
        <authorList>
            <person name="McCartney M.A."/>
            <person name="Auch B."/>
            <person name="Kono T."/>
            <person name="Mallez S."/>
            <person name="Becker A."/>
            <person name="Gohl D.M."/>
            <person name="Silverstein K.A.T."/>
            <person name="Koren S."/>
            <person name="Bechman K.B."/>
            <person name="Herman A."/>
            <person name="Abrahante J.E."/>
            <person name="Garbe J."/>
        </authorList>
    </citation>
    <scope>NUCLEOTIDE SEQUENCE</scope>
    <source>
        <strain evidence="2">Duluth1</strain>
        <tissue evidence="2">Whole animal</tissue>
    </source>
</reference>
<keyword evidence="3" id="KW-1185">Reference proteome</keyword>
<accession>A0A9D4R3L0</accession>
<gene>
    <name evidence="2" type="ORF">DPMN_096366</name>
</gene>